<evidence type="ECO:0000313" key="1">
    <source>
        <dbReference type="EMBL" id="NDW15795.1"/>
    </source>
</evidence>
<name>A0A6N9TI82_9ALTE</name>
<comment type="caution">
    <text evidence="1">The sequence shown here is derived from an EMBL/GenBank/DDBJ whole genome shotgun (WGS) entry which is preliminary data.</text>
</comment>
<keyword evidence="2" id="KW-1185">Reference proteome</keyword>
<dbReference type="Proteomes" id="UP000471381">
    <property type="component" value="Unassembled WGS sequence"/>
</dbReference>
<reference evidence="1 2" key="1">
    <citation type="submission" date="2020-01" db="EMBL/GenBank/DDBJ databases">
        <title>Genomes of bacteria type strains.</title>
        <authorList>
            <person name="Chen J."/>
            <person name="Zhu S."/>
            <person name="Yang J."/>
        </authorList>
    </citation>
    <scope>NUCLEOTIDE SEQUENCE [LARGE SCALE GENOMIC DNA]</scope>
    <source>
        <strain evidence="1 2">LMG 24078</strain>
    </source>
</reference>
<dbReference type="AlphaFoldDB" id="A0A6N9TI82"/>
<dbReference type="EMBL" id="JAAAWO010000006">
    <property type="protein sequence ID" value="NDW15795.1"/>
    <property type="molecule type" value="Genomic_DNA"/>
</dbReference>
<evidence type="ECO:0000313" key="2">
    <source>
        <dbReference type="Proteomes" id="UP000471381"/>
    </source>
</evidence>
<accession>A0A6N9TI82</accession>
<protein>
    <recommendedName>
        <fullName evidence="3">DNA phosphorothioation-associated protein 4</fullName>
    </recommendedName>
</protein>
<organism evidence="1 2">
    <name type="scientific">Alteromonas genovensis</name>
    <dbReference type="NCBI Taxonomy" id="471225"/>
    <lineage>
        <taxon>Bacteria</taxon>
        <taxon>Pseudomonadati</taxon>
        <taxon>Pseudomonadota</taxon>
        <taxon>Gammaproteobacteria</taxon>
        <taxon>Alteromonadales</taxon>
        <taxon>Alteromonadaceae</taxon>
        <taxon>Alteromonas/Salinimonas group</taxon>
        <taxon>Alteromonas</taxon>
    </lineage>
</organism>
<evidence type="ECO:0008006" key="3">
    <source>
        <dbReference type="Google" id="ProtNLM"/>
    </source>
</evidence>
<proteinExistence type="predicted"/>
<dbReference type="RefSeq" id="WP_163106514.1">
    <property type="nucleotide sequence ID" value="NZ_JAAAWO010000006.1"/>
</dbReference>
<sequence length="168" mass="18936">MKGLTSDLYNKQVRRNNKYKNVVDLLCYGSLDGKKSTEHKVFDNIKDLIVFAAMVGKKLEKTEAVDTKNSTSIVLGTFSGSGSTKNSRIDQHNIIFMFGLLTNKDMNYLRDENVAECIHLFENYSNGGLSVINEWLIQSTWDIDVLIEKISDHLPNDQAGIDLADNPF</sequence>
<gene>
    <name evidence="1" type="ORF">GTQ48_09725</name>
</gene>